<evidence type="ECO:0000256" key="5">
    <source>
        <dbReference type="ARBA" id="ARBA00023136"/>
    </source>
</evidence>
<dbReference type="AlphaFoldDB" id="A0A6V8KTP1"/>
<comment type="caution">
    <text evidence="8">The sequence shown here is derived from an EMBL/GenBank/DDBJ whole genome shotgun (WGS) entry which is preliminary data.</text>
</comment>
<feature type="transmembrane region" description="Helical" evidence="6">
    <location>
        <begin position="33"/>
        <end position="55"/>
    </location>
</feature>
<evidence type="ECO:0000256" key="3">
    <source>
        <dbReference type="ARBA" id="ARBA00022692"/>
    </source>
</evidence>
<keyword evidence="4 6" id="KW-1133">Transmembrane helix</keyword>
<reference evidence="8 9" key="1">
    <citation type="submission" date="2020-03" db="EMBL/GenBank/DDBJ databases">
        <title>Whole genome shotgun sequence of Phytohabitans rumicis NBRC 108638.</title>
        <authorList>
            <person name="Komaki H."/>
            <person name="Tamura T."/>
        </authorList>
    </citation>
    <scope>NUCLEOTIDE SEQUENCE [LARGE SCALE GENOMIC DNA]</scope>
    <source>
        <strain evidence="8 9">NBRC 108638</strain>
    </source>
</reference>
<dbReference type="CDD" id="cd06580">
    <property type="entry name" value="TM_PBP1_transp_TpRbsC_like"/>
    <property type="match status" value="1"/>
</dbReference>
<feature type="transmembrane region" description="Helical" evidence="6">
    <location>
        <begin position="62"/>
        <end position="85"/>
    </location>
</feature>
<feature type="transmembrane region" description="Helical" evidence="6">
    <location>
        <begin position="91"/>
        <end position="109"/>
    </location>
</feature>
<keyword evidence="3 6" id="KW-0812">Transmembrane</keyword>
<evidence type="ECO:0000256" key="1">
    <source>
        <dbReference type="ARBA" id="ARBA00004651"/>
    </source>
</evidence>
<evidence type="ECO:0000313" key="9">
    <source>
        <dbReference type="Proteomes" id="UP000482960"/>
    </source>
</evidence>
<protein>
    <submittedName>
        <fullName evidence="8">ABC transporter permease</fullName>
    </submittedName>
</protein>
<dbReference type="InterPro" id="IPR001851">
    <property type="entry name" value="ABC_transp_permease"/>
</dbReference>
<dbReference type="RefSeq" id="WP_218577002.1">
    <property type="nucleotide sequence ID" value="NZ_BAABJB010000016.1"/>
</dbReference>
<dbReference type="PANTHER" id="PTHR43370:SF2">
    <property type="entry name" value="ABC TRANSPORTER PERMEASE PROTEIN"/>
    <property type="match status" value="1"/>
</dbReference>
<feature type="signal peptide" evidence="7">
    <location>
        <begin position="1"/>
        <end position="23"/>
    </location>
</feature>
<evidence type="ECO:0000256" key="2">
    <source>
        <dbReference type="ARBA" id="ARBA00022475"/>
    </source>
</evidence>
<accession>A0A6V8KTP1</accession>
<proteinExistence type="predicted"/>
<reference evidence="8 9" key="2">
    <citation type="submission" date="2020-03" db="EMBL/GenBank/DDBJ databases">
        <authorList>
            <person name="Ichikawa N."/>
            <person name="Kimura A."/>
            <person name="Kitahashi Y."/>
            <person name="Uohara A."/>
        </authorList>
    </citation>
    <scope>NUCLEOTIDE SEQUENCE [LARGE SCALE GENOMIC DNA]</scope>
    <source>
        <strain evidence="8 9">NBRC 108638</strain>
    </source>
</reference>
<evidence type="ECO:0000256" key="7">
    <source>
        <dbReference type="SAM" id="SignalP"/>
    </source>
</evidence>
<evidence type="ECO:0000256" key="6">
    <source>
        <dbReference type="SAM" id="Phobius"/>
    </source>
</evidence>
<dbReference type="GO" id="GO:0005886">
    <property type="term" value="C:plasma membrane"/>
    <property type="evidence" value="ECO:0007669"/>
    <property type="project" value="UniProtKB-SubCell"/>
</dbReference>
<feature type="transmembrane region" description="Helical" evidence="6">
    <location>
        <begin position="250"/>
        <end position="270"/>
    </location>
</feature>
<comment type="subcellular location">
    <subcellularLocation>
        <location evidence="1">Cell membrane</location>
        <topology evidence="1">Multi-pass membrane protein</topology>
    </subcellularLocation>
</comment>
<keyword evidence="7" id="KW-0732">Signal</keyword>
<sequence length="290" mass="29719">MDTLLTFATLAAAIRLAVPVAMAALGEVITEKAGVLNLGLEGTMLCGALAGYLATRSSGSPWLGLAAGLAVGAGCGALLAVLMVAVRANQIVTGLAFTLLASSATTYLYERSYTLGQSPPRIERLGMPPLVALVIAVLAAVWFLLNRTTAGLVITATGEAPEAADALGYRVARIRTAATVAGSALGGLAGAMLVCGPLGLFIQNVTAGRGWVALALVVFARWRPELCVLGALLFGVCDAAQLRLQGTAAAVPYEAFLALPYLVTLAALMLRARDSRTPQALAVPYVRGAR</sequence>
<dbReference type="Proteomes" id="UP000482960">
    <property type="component" value="Unassembled WGS sequence"/>
</dbReference>
<dbReference type="GO" id="GO:0022857">
    <property type="term" value="F:transmembrane transporter activity"/>
    <property type="evidence" value="ECO:0007669"/>
    <property type="project" value="InterPro"/>
</dbReference>
<gene>
    <name evidence="8" type="ORF">Prum_008260</name>
</gene>
<evidence type="ECO:0000313" key="8">
    <source>
        <dbReference type="EMBL" id="GFJ87184.1"/>
    </source>
</evidence>
<keyword evidence="5 6" id="KW-0472">Membrane</keyword>
<feature type="chain" id="PRO_5028849627" evidence="7">
    <location>
        <begin position="24"/>
        <end position="290"/>
    </location>
</feature>
<name>A0A6V8KTP1_9ACTN</name>
<dbReference type="PANTHER" id="PTHR43370">
    <property type="entry name" value="SUGAR ABC TRANSPORTER INTEGRAL MEMBRANE PROTEIN-RELATED"/>
    <property type="match status" value="1"/>
</dbReference>
<keyword evidence="9" id="KW-1185">Reference proteome</keyword>
<keyword evidence="2" id="KW-1003">Cell membrane</keyword>
<dbReference type="EMBL" id="BLPG01000001">
    <property type="protein sequence ID" value="GFJ87184.1"/>
    <property type="molecule type" value="Genomic_DNA"/>
</dbReference>
<organism evidence="8 9">
    <name type="scientific">Phytohabitans rumicis</name>
    <dbReference type="NCBI Taxonomy" id="1076125"/>
    <lineage>
        <taxon>Bacteria</taxon>
        <taxon>Bacillati</taxon>
        <taxon>Actinomycetota</taxon>
        <taxon>Actinomycetes</taxon>
        <taxon>Micromonosporales</taxon>
        <taxon>Micromonosporaceae</taxon>
    </lineage>
</organism>
<dbReference type="Pfam" id="PF02653">
    <property type="entry name" value="BPD_transp_2"/>
    <property type="match status" value="1"/>
</dbReference>
<evidence type="ECO:0000256" key="4">
    <source>
        <dbReference type="ARBA" id="ARBA00022989"/>
    </source>
</evidence>
<feature type="transmembrane region" description="Helical" evidence="6">
    <location>
        <begin position="129"/>
        <end position="145"/>
    </location>
</feature>